<sequence length="119" mass="13830">MKTVIWICMMLLPYSSPGALDWSKMRPVFRELPNFFTGELKDKIVKITTEDLKLKGLARQHLIHDLFSPDEIEDIKNNLRLWADYARAELGSGGSPSQKELMKRLDKAFADKKSDMFRR</sequence>
<evidence type="ECO:0000313" key="3">
    <source>
        <dbReference type="EMBL" id="JAG57920.1"/>
    </source>
</evidence>
<reference evidence="2" key="2">
    <citation type="submission" date="2014-07" db="EMBL/GenBank/DDBJ databases">
        <authorList>
            <person name="Hull J."/>
        </authorList>
    </citation>
    <scope>NUCLEOTIDE SEQUENCE</scope>
</reference>
<feature type="signal peptide" evidence="1">
    <location>
        <begin position="1"/>
        <end position="17"/>
    </location>
</feature>
<protein>
    <submittedName>
        <fullName evidence="2">Serine--tRNA ligase</fullName>
    </submittedName>
</protein>
<dbReference type="GO" id="GO:0016874">
    <property type="term" value="F:ligase activity"/>
    <property type="evidence" value="ECO:0007669"/>
    <property type="project" value="UniProtKB-KW"/>
</dbReference>
<gene>
    <name evidence="2" type="primary">serS_8</name>
    <name evidence="2" type="ORF">CM83_99366</name>
</gene>
<dbReference type="EMBL" id="GBHO01015037">
    <property type="protein sequence ID" value="JAG28567.1"/>
    <property type="molecule type" value="Transcribed_RNA"/>
</dbReference>
<evidence type="ECO:0000256" key="1">
    <source>
        <dbReference type="SAM" id="SignalP"/>
    </source>
</evidence>
<dbReference type="AlphaFoldDB" id="A0A0A9Y672"/>
<name>A0A0A9Y672_LYGHE</name>
<organism evidence="2">
    <name type="scientific">Lygus hesperus</name>
    <name type="common">Western plant bug</name>
    <dbReference type="NCBI Taxonomy" id="30085"/>
    <lineage>
        <taxon>Eukaryota</taxon>
        <taxon>Metazoa</taxon>
        <taxon>Ecdysozoa</taxon>
        <taxon>Arthropoda</taxon>
        <taxon>Hexapoda</taxon>
        <taxon>Insecta</taxon>
        <taxon>Pterygota</taxon>
        <taxon>Neoptera</taxon>
        <taxon>Paraneoptera</taxon>
        <taxon>Hemiptera</taxon>
        <taxon>Heteroptera</taxon>
        <taxon>Panheteroptera</taxon>
        <taxon>Cimicomorpha</taxon>
        <taxon>Miridae</taxon>
        <taxon>Mirini</taxon>
        <taxon>Lygus</taxon>
    </lineage>
</organism>
<keyword evidence="2" id="KW-0436">Ligase</keyword>
<reference evidence="3" key="3">
    <citation type="submission" date="2014-09" db="EMBL/GenBank/DDBJ databases">
        <authorList>
            <person name="Magalhaes I.L.F."/>
            <person name="Oliveira U."/>
            <person name="Santos F.R."/>
            <person name="Vidigal T.H.D.A."/>
            <person name="Brescovit A.D."/>
            <person name="Santos A.J."/>
        </authorList>
    </citation>
    <scope>NUCLEOTIDE SEQUENCE</scope>
</reference>
<accession>A0A0A9Y672</accession>
<feature type="chain" id="PRO_5015033953" evidence="1">
    <location>
        <begin position="18"/>
        <end position="119"/>
    </location>
</feature>
<proteinExistence type="predicted"/>
<evidence type="ECO:0000313" key="2">
    <source>
        <dbReference type="EMBL" id="JAG28567.1"/>
    </source>
</evidence>
<dbReference type="EMBL" id="GBRD01007901">
    <property type="protein sequence ID" value="JAG57920.1"/>
    <property type="molecule type" value="Transcribed_RNA"/>
</dbReference>
<reference evidence="2" key="1">
    <citation type="journal article" date="2014" name="PLoS ONE">
        <title>Transcriptome-Based Identification of ABC Transporters in the Western Tarnished Plant Bug Lygus hesperus.</title>
        <authorList>
            <person name="Hull J.J."/>
            <person name="Chaney K."/>
            <person name="Geib S.M."/>
            <person name="Fabrick J.A."/>
            <person name="Brent C.S."/>
            <person name="Walsh D."/>
            <person name="Lavine L.C."/>
        </authorList>
    </citation>
    <scope>NUCLEOTIDE SEQUENCE</scope>
</reference>
<keyword evidence="1" id="KW-0732">Signal</keyword>